<accession>T1A7Q6</accession>
<keyword evidence="1" id="KW-0813">Transport</keyword>
<dbReference type="PROSITE" id="PS00079">
    <property type="entry name" value="MULTICOPPER_OXIDASE1"/>
    <property type="match status" value="1"/>
</dbReference>
<gene>
    <name evidence="7" type="ORF">B1B_10504</name>
</gene>
<keyword evidence="5" id="KW-0472">Membrane</keyword>
<dbReference type="InterPro" id="IPR028871">
    <property type="entry name" value="BlueCu_1_BS"/>
</dbReference>
<reference evidence="7" key="2">
    <citation type="journal article" date="2014" name="ISME J.">
        <title>Microbial stratification in low pH oxic and suboxic macroscopic growths along an acid mine drainage.</title>
        <authorList>
            <person name="Mendez-Garcia C."/>
            <person name="Mesa V."/>
            <person name="Sprenger R.R."/>
            <person name="Richter M."/>
            <person name="Diez M.S."/>
            <person name="Solano J."/>
            <person name="Bargiela R."/>
            <person name="Golyshina O.V."/>
            <person name="Manteca A."/>
            <person name="Ramos J.L."/>
            <person name="Gallego J.R."/>
            <person name="Llorente I."/>
            <person name="Martins Dos Santos V.A."/>
            <person name="Jensen O.N."/>
            <person name="Pelaez A.I."/>
            <person name="Sanchez J."/>
            <person name="Ferrer M."/>
        </authorList>
    </citation>
    <scope>NUCLEOTIDE SEQUENCE</scope>
</reference>
<dbReference type="GO" id="GO:0009055">
    <property type="term" value="F:electron transfer activity"/>
    <property type="evidence" value="ECO:0007669"/>
    <property type="project" value="InterPro"/>
</dbReference>
<evidence type="ECO:0000256" key="5">
    <source>
        <dbReference type="SAM" id="Phobius"/>
    </source>
</evidence>
<evidence type="ECO:0000256" key="4">
    <source>
        <dbReference type="ARBA" id="ARBA00023008"/>
    </source>
</evidence>
<protein>
    <submittedName>
        <fullName evidence="7">Copper-containing oxidoreductase signal peptide protein</fullName>
    </submittedName>
</protein>
<dbReference type="PROSITE" id="PS00196">
    <property type="entry name" value="COPPER_BLUE"/>
    <property type="match status" value="1"/>
</dbReference>
<evidence type="ECO:0000256" key="1">
    <source>
        <dbReference type="ARBA" id="ARBA00022448"/>
    </source>
</evidence>
<feature type="transmembrane region" description="Helical" evidence="5">
    <location>
        <begin position="173"/>
        <end position="194"/>
    </location>
</feature>
<dbReference type="PANTHER" id="PTHR38439:SF3">
    <property type="entry name" value="COPPER-RESISTANT CUPROPROTEIN COPI"/>
    <property type="match status" value="1"/>
</dbReference>
<evidence type="ECO:0000313" key="7">
    <source>
        <dbReference type="EMBL" id="EQD52883.1"/>
    </source>
</evidence>
<dbReference type="PANTHER" id="PTHR38439">
    <property type="entry name" value="AURACYANIN-B"/>
    <property type="match status" value="1"/>
</dbReference>
<dbReference type="InterPro" id="IPR050845">
    <property type="entry name" value="Cu-binding_ET"/>
</dbReference>
<dbReference type="GO" id="GO:0005507">
    <property type="term" value="F:copper ion binding"/>
    <property type="evidence" value="ECO:0007669"/>
    <property type="project" value="InterPro"/>
</dbReference>
<reference evidence="7" key="1">
    <citation type="submission" date="2013-08" db="EMBL/GenBank/DDBJ databases">
        <authorList>
            <person name="Mendez C."/>
            <person name="Richter M."/>
            <person name="Ferrer M."/>
            <person name="Sanchez J."/>
        </authorList>
    </citation>
    <scope>NUCLEOTIDE SEQUENCE</scope>
</reference>
<feature type="domain" description="Blue (type 1) copper" evidence="6">
    <location>
        <begin position="49"/>
        <end position="155"/>
    </location>
</feature>
<dbReference type="Pfam" id="PF00127">
    <property type="entry name" value="Copper-bind"/>
    <property type="match status" value="1"/>
</dbReference>
<sequence length="206" mass="21009">MGFLVVVLLVGGLSASAAFGSGRVTPSAATATTAVTAATAAPPVEFLNVTTTSQFSFVPGTLTVTPGATVHLRVTQAASFAHTFVLSPVANYTIPTSTNSSALYAFFQAHPPLVNLSVAGTPGATNSTIFTAPPVGVYEFVCIIPGHFQAGMYGFLHSTNQPTTSSSGSSPDYLLYVGIVVVIVVVLGLAVYAVRRRRTSGSGPAP</sequence>
<keyword evidence="2" id="KW-0479">Metal-binding</keyword>
<dbReference type="AlphaFoldDB" id="T1A7Q6"/>
<organism evidence="7">
    <name type="scientific">mine drainage metagenome</name>
    <dbReference type="NCBI Taxonomy" id="410659"/>
    <lineage>
        <taxon>unclassified sequences</taxon>
        <taxon>metagenomes</taxon>
        <taxon>ecological metagenomes</taxon>
    </lineage>
</organism>
<dbReference type="CDD" id="cd00920">
    <property type="entry name" value="Cupredoxin"/>
    <property type="match status" value="1"/>
</dbReference>
<name>T1A7Q6_9ZZZZ</name>
<evidence type="ECO:0000259" key="6">
    <source>
        <dbReference type="Pfam" id="PF00127"/>
    </source>
</evidence>
<dbReference type="Gene3D" id="2.60.40.420">
    <property type="entry name" value="Cupredoxins - blue copper proteins"/>
    <property type="match status" value="1"/>
</dbReference>
<dbReference type="EMBL" id="AUZY01006882">
    <property type="protein sequence ID" value="EQD52883.1"/>
    <property type="molecule type" value="Genomic_DNA"/>
</dbReference>
<dbReference type="SUPFAM" id="SSF49503">
    <property type="entry name" value="Cupredoxins"/>
    <property type="match status" value="1"/>
</dbReference>
<keyword evidence="3" id="KW-0249">Electron transport</keyword>
<dbReference type="InterPro" id="IPR000923">
    <property type="entry name" value="BlueCu_1"/>
</dbReference>
<dbReference type="InterPro" id="IPR033138">
    <property type="entry name" value="Cu_oxidase_CS"/>
</dbReference>
<dbReference type="InterPro" id="IPR008972">
    <property type="entry name" value="Cupredoxin"/>
</dbReference>
<keyword evidence="5" id="KW-1133">Transmembrane helix</keyword>
<comment type="caution">
    <text evidence="7">The sequence shown here is derived from an EMBL/GenBank/DDBJ whole genome shotgun (WGS) entry which is preliminary data.</text>
</comment>
<proteinExistence type="predicted"/>
<keyword evidence="5" id="KW-0812">Transmembrane</keyword>
<evidence type="ECO:0000256" key="3">
    <source>
        <dbReference type="ARBA" id="ARBA00022982"/>
    </source>
</evidence>
<evidence type="ECO:0000256" key="2">
    <source>
        <dbReference type="ARBA" id="ARBA00022723"/>
    </source>
</evidence>
<keyword evidence="4" id="KW-0186">Copper</keyword>